<proteinExistence type="predicted"/>
<dbReference type="AlphaFoldDB" id="A0A9D4K4G1"/>
<accession>A0A9D4K4G1</accession>
<organism evidence="1 2">
    <name type="scientific">Dreissena polymorpha</name>
    <name type="common">Zebra mussel</name>
    <name type="synonym">Mytilus polymorpha</name>
    <dbReference type="NCBI Taxonomy" id="45954"/>
    <lineage>
        <taxon>Eukaryota</taxon>
        <taxon>Metazoa</taxon>
        <taxon>Spiralia</taxon>
        <taxon>Lophotrochozoa</taxon>
        <taxon>Mollusca</taxon>
        <taxon>Bivalvia</taxon>
        <taxon>Autobranchia</taxon>
        <taxon>Heteroconchia</taxon>
        <taxon>Euheterodonta</taxon>
        <taxon>Imparidentia</taxon>
        <taxon>Neoheterodontei</taxon>
        <taxon>Myida</taxon>
        <taxon>Dreissenoidea</taxon>
        <taxon>Dreissenidae</taxon>
        <taxon>Dreissena</taxon>
    </lineage>
</organism>
<keyword evidence="2" id="KW-1185">Reference proteome</keyword>
<dbReference type="EMBL" id="JAIWYP010000004">
    <property type="protein sequence ID" value="KAH3832848.1"/>
    <property type="molecule type" value="Genomic_DNA"/>
</dbReference>
<protein>
    <submittedName>
        <fullName evidence="1">Uncharacterized protein</fullName>
    </submittedName>
</protein>
<reference evidence="1" key="2">
    <citation type="submission" date="2020-11" db="EMBL/GenBank/DDBJ databases">
        <authorList>
            <person name="McCartney M.A."/>
            <person name="Auch B."/>
            <person name="Kono T."/>
            <person name="Mallez S."/>
            <person name="Becker A."/>
            <person name="Gohl D.M."/>
            <person name="Silverstein K.A.T."/>
            <person name="Koren S."/>
            <person name="Bechman K.B."/>
            <person name="Herman A."/>
            <person name="Abrahante J.E."/>
            <person name="Garbe J."/>
        </authorList>
    </citation>
    <scope>NUCLEOTIDE SEQUENCE</scope>
    <source>
        <strain evidence="1">Duluth1</strain>
        <tissue evidence="1">Whole animal</tissue>
    </source>
</reference>
<comment type="caution">
    <text evidence="1">The sequence shown here is derived from an EMBL/GenBank/DDBJ whole genome shotgun (WGS) entry which is preliminary data.</text>
</comment>
<dbReference type="Proteomes" id="UP000828390">
    <property type="component" value="Unassembled WGS sequence"/>
</dbReference>
<sequence length="106" mass="12513">MAEQQVQTCKEKSAQISVENIHEHVVNEQNDVLSLDLDSAEEFSGFESDDIPRNRSMSTWSMNKMMCLVFIRTRLKNFRILNPMTFLEIDQRRRIMARHLSLLLKK</sequence>
<evidence type="ECO:0000313" key="1">
    <source>
        <dbReference type="EMBL" id="KAH3832848.1"/>
    </source>
</evidence>
<name>A0A9D4K4G1_DREPO</name>
<evidence type="ECO:0000313" key="2">
    <source>
        <dbReference type="Proteomes" id="UP000828390"/>
    </source>
</evidence>
<reference evidence="1" key="1">
    <citation type="journal article" date="2019" name="bioRxiv">
        <title>The Genome of the Zebra Mussel, Dreissena polymorpha: A Resource for Invasive Species Research.</title>
        <authorList>
            <person name="McCartney M.A."/>
            <person name="Auch B."/>
            <person name="Kono T."/>
            <person name="Mallez S."/>
            <person name="Zhang Y."/>
            <person name="Obille A."/>
            <person name="Becker A."/>
            <person name="Abrahante J.E."/>
            <person name="Garbe J."/>
            <person name="Badalamenti J.P."/>
            <person name="Herman A."/>
            <person name="Mangelson H."/>
            <person name="Liachko I."/>
            <person name="Sullivan S."/>
            <person name="Sone E.D."/>
            <person name="Koren S."/>
            <person name="Silverstein K.A.T."/>
            <person name="Beckman K.B."/>
            <person name="Gohl D.M."/>
        </authorList>
    </citation>
    <scope>NUCLEOTIDE SEQUENCE</scope>
    <source>
        <strain evidence="1">Duluth1</strain>
        <tissue evidence="1">Whole animal</tissue>
    </source>
</reference>
<gene>
    <name evidence="1" type="ORF">DPMN_106144</name>
</gene>